<keyword evidence="3" id="KW-1185">Reference proteome</keyword>
<accession>A0AAW1QVV7</accession>
<dbReference type="SUPFAM" id="SSF52833">
    <property type="entry name" value="Thioredoxin-like"/>
    <property type="match status" value="1"/>
</dbReference>
<feature type="region of interest" description="Disordered" evidence="1">
    <location>
        <begin position="236"/>
        <end position="259"/>
    </location>
</feature>
<dbReference type="InterPro" id="IPR036249">
    <property type="entry name" value="Thioredoxin-like_sf"/>
</dbReference>
<evidence type="ECO:0000256" key="1">
    <source>
        <dbReference type="SAM" id="MobiDB-lite"/>
    </source>
</evidence>
<sequence>MSACCGIQDEVAAELDELATDPALQDCCRRDLQEQAYVARVKAELLAHDRTDERRLAADEAVRRDFAGRTDDGADSLASGSEEEAPELERLRELRLRDLKEQARRKAQLQSAGYGSLSTVHDTELLEEVRKSEAQTTVCHLAVAGTQVGQQMDEHLAGLAHVHIGTRFLRAPLSRRSALLRLLGLQHASALVCFREGAVTARAPAHAFSDGMDLREEDISAWLRRAGVLTGTEHVAAAGSGQGGGDDESEGEVGEEGDWQEPCIECGRRYYHEHGRFSRVGVTKR</sequence>
<dbReference type="PANTHER" id="PTHR21148">
    <property type="entry name" value="THIOREDOXIN DOMAIN-CONTAINING PROTEIN 9"/>
    <property type="match status" value="1"/>
</dbReference>
<name>A0AAW1QVV7_9CHLO</name>
<dbReference type="Gene3D" id="3.40.30.10">
    <property type="entry name" value="Glutaredoxin"/>
    <property type="match status" value="1"/>
</dbReference>
<protein>
    <submittedName>
        <fullName evidence="2">Uncharacterized protein</fullName>
    </submittedName>
</protein>
<dbReference type="AlphaFoldDB" id="A0AAW1QVV7"/>
<dbReference type="Proteomes" id="UP001445335">
    <property type="component" value="Unassembled WGS sequence"/>
</dbReference>
<comment type="caution">
    <text evidence="2">The sequence shown here is derived from an EMBL/GenBank/DDBJ whole genome shotgun (WGS) entry which is preliminary data.</text>
</comment>
<organism evidence="2 3">
    <name type="scientific">Elliptochloris bilobata</name>
    <dbReference type="NCBI Taxonomy" id="381761"/>
    <lineage>
        <taxon>Eukaryota</taxon>
        <taxon>Viridiplantae</taxon>
        <taxon>Chlorophyta</taxon>
        <taxon>core chlorophytes</taxon>
        <taxon>Trebouxiophyceae</taxon>
        <taxon>Trebouxiophyceae incertae sedis</taxon>
        <taxon>Elliptochloris clade</taxon>
        <taxon>Elliptochloris</taxon>
    </lineage>
</organism>
<gene>
    <name evidence="2" type="ORF">WJX81_002679</name>
</gene>
<evidence type="ECO:0000313" key="3">
    <source>
        <dbReference type="Proteomes" id="UP001445335"/>
    </source>
</evidence>
<dbReference type="EMBL" id="JALJOU010000074">
    <property type="protein sequence ID" value="KAK9825410.1"/>
    <property type="molecule type" value="Genomic_DNA"/>
</dbReference>
<reference evidence="2 3" key="1">
    <citation type="journal article" date="2024" name="Nat. Commun.">
        <title>Phylogenomics reveals the evolutionary origins of lichenization in chlorophyte algae.</title>
        <authorList>
            <person name="Puginier C."/>
            <person name="Libourel C."/>
            <person name="Otte J."/>
            <person name="Skaloud P."/>
            <person name="Haon M."/>
            <person name="Grisel S."/>
            <person name="Petersen M."/>
            <person name="Berrin J.G."/>
            <person name="Delaux P.M."/>
            <person name="Dal Grande F."/>
            <person name="Keller J."/>
        </authorList>
    </citation>
    <scope>NUCLEOTIDE SEQUENCE [LARGE SCALE GENOMIC DNA]</scope>
    <source>
        <strain evidence="2 3">SAG 245.80</strain>
    </source>
</reference>
<proteinExistence type="predicted"/>
<feature type="compositionally biased region" description="Acidic residues" evidence="1">
    <location>
        <begin position="245"/>
        <end position="259"/>
    </location>
</feature>
<evidence type="ECO:0000313" key="2">
    <source>
        <dbReference type="EMBL" id="KAK9825410.1"/>
    </source>
</evidence>